<dbReference type="KEGG" id="pect:BN1012_Phect1937"/>
<sequence length="268" mass="28632">MKVPLGFTSTLLGVALMTLPAAVWPAQTETAVSTQAYELYAIGKYAEAAHTARLEQTAAGDALAARALLAKAQTGSWSGRGQLVAEAQEAAAAAIARDPKYIEGHMQLAVALGYQGRALGDYIAHQQGLATQARAAIDSALSLDPENAWARALSGTWHLEIVKGAGPLLASALYDASRADGLADLRKAVNTPDVSIIVLYQCALQLLAHNADSFGREAERILIVASNAERQNAFERFTARRVDRLLRAYRSGNEAMLKREIDQAQASY</sequence>
<evidence type="ECO:0000313" key="2">
    <source>
        <dbReference type="EMBL" id="CDO60150.1"/>
    </source>
</evidence>
<dbReference type="STRING" id="1458461.BN1012_Phect1937"/>
<feature type="chain" id="PRO_5004958970" evidence="1">
    <location>
        <begin position="26"/>
        <end position="268"/>
    </location>
</feature>
<evidence type="ECO:0000313" key="3">
    <source>
        <dbReference type="Proteomes" id="UP000032160"/>
    </source>
</evidence>
<dbReference type="HOGENOM" id="CLU_095648_0_0_5"/>
<organism evidence="2 3">
    <name type="scientific">Candidatus Phaeomarinibacter ectocarpi</name>
    <dbReference type="NCBI Taxonomy" id="1458461"/>
    <lineage>
        <taxon>Bacteria</taxon>
        <taxon>Pseudomonadati</taxon>
        <taxon>Pseudomonadota</taxon>
        <taxon>Alphaproteobacteria</taxon>
        <taxon>Hyphomicrobiales</taxon>
        <taxon>Parvibaculaceae</taxon>
        <taxon>Candidatus Phaeomarinibacter</taxon>
    </lineage>
</organism>
<keyword evidence="3" id="KW-1185">Reference proteome</keyword>
<dbReference type="InterPro" id="IPR011990">
    <property type="entry name" value="TPR-like_helical_dom_sf"/>
</dbReference>
<proteinExistence type="predicted"/>
<feature type="signal peptide" evidence="1">
    <location>
        <begin position="1"/>
        <end position="25"/>
    </location>
</feature>
<dbReference type="Proteomes" id="UP000032160">
    <property type="component" value="Chromosome I"/>
</dbReference>
<dbReference type="AlphaFoldDB" id="X5MM80"/>
<dbReference type="EMBL" id="HG966617">
    <property type="protein sequence ID" value="CDO60150.1"/>
    <property type="molecule type" value="Genomic_DNA"/>
</dbReference>
<dbReference type="OrthoDB" id="6193797at2"/>
<dbReference type="Gene3D" id="1.25.40.10">
    <property type="entry name" value="Tetratricopeptide repeat domain"/>
    <property type="match status" value="1"/>
</dbReference>
<reference evidence="2 3" key="1">
    <citation type="journal article" date="2014" name="Front. Genet.">
        <title>Genome and metabolic network of "Candidatus Phaeomarinobacter ectocarpi" Ec32, a new candidate genus of Alphaproteobacteria frequently associated with brown algae.</title>
        <authorList>
            <person name="Dittami S.M."/>
            <person name="Barbeyron T."/>
            <person name="Boyen C."/>
            <person name="Cambefort J."/>
            <person name="Collet G."/>
            <person name="Delage L."/>
            <person name="Gobet A."/>
            <person name="Groisillier A."/>
            <person name="Leblanc C."/>
            <person name="Michel G."/>
            <person name="Scornet D."/>
            <person name="Siegel A."/>
            <person name="Tapia J.E."/>
            <person name="Tonon T."/>
        </authorList>
    </citation>
    <scope>NUCLEOTIDE SEQUENCE [LARGE SCALE GENOMIC DNA]</scope>
    <source>
        <strain evidence="2 3">Ec32</strain>
    </source>
</reference>
<dbReference type="RefSeq" id="WP_043948259.1">
    <property type="nucleotide sequence ID" value="NZ_HG966617.1"/>
</dbReference>
<dbReference type="SUPFAM" id="SSF48452">
    <property type="entry name" value="TPR-like"/>
    <property type="match status" value="1"/>
</dbReference>
<evidence type="ECO:0000256" key="1">
    <source>
        <dbReference type="SAM" id="SignalP"/>
    </source>
</evidence>
<name>X5MM80_9HYPH</name>
<accession>X5MM80</accession>
<gene>
    <name evidence="2" type="ORF">BN1012_Phect1937</name>
</gene>
<keyword evidence="1" id="KW-0732">Signal</keyword>
<protein>
    <submittedName>
        <fullName evidence="2">Putative tetratricopeptide repeat family protein</fullName>
    </submittedName>
</protein>